<evidence type="ECO:0000313" key="17">
    <source>
        <dbReference type="EMBL" id="RAZ74631.1"/>
    </source>
</evidence>
<dbReference type="UniPathway" id="UPA00031">
    <property type="reaction ID" value="UER00007"/>
</dbReference>
<keyword evidence="10 15" id="KW-0547">Nucleotide-binding</keyword>
<keyword evidence="13 15" id="KW-0368">Histidine biosynthesis</keyword>
<dbReference type="GO" id="GO:0004636">
    <property type="term" value="F:phosphoribosyl-ATP diphosphatase activity"/>
    <property type="evidence" value="ECO:0007669"/>
    <property type="project" value="UniProtKB-UniRule"/>
</dbReference>
<dbReference type="RefSeq" id="WP_112224482.1">
    <property type="nucleotide sequence ID" value="NZ_CP047673.1"/>
</dbReference>
<keyword evidence="11 15" id="KW-0378">Hydrolase</keyword>
<dbReference type="SUPFAM" id="SSF141734">
    <property type="entry name" value="HisI-like"/>
    <property type="match status" value="1"/>
</dbReference>
<comment type="caution">
    <text evidence="17">The sequence shown here is derived from an EMBL/GenBank/DDBJ whole genome shotgun (WGS) entry which is preliminary data.</text>
</comment>
<comment type="similarity">
    <text evidence="7 15">In the N-terminal section; belongs to the PRA-CH family.</text>
</comment>
<comment type="catalytic activity">
    <reaction evidence="2 15">
        <text>1-(5-phospho-beta-D-ribosyl)-ATP + H2O = 1-(5-phospho-beta-D-ribosyl)-5'-AMP + diphosphate + H(+)</text>
        <dbReference type="Rhea" id="RHEA:22828"/>
        <dbReference type="ChEBI" id="CHEBI:15377"/>
        <dbReference type="ChEBI" id="CHEBI:15378"/>
        <dbReference type="ChEBI" id="CHEBI:33019"/>
        <dbReference type="ChEBI" id="CHEBI:59457"/>
        <dbReference type="ChEBI" id="CHEBI:73183"/>
        <dbReference type="EC" id="3.6.1.31"/>
    </reaction>
</comment>
<evidence type="ECO:0000256" key="5">
    <source>
        <dbReference type="ARBA" id="ARBA00005204"/>
    </source>
</evidence>
<keyword evidence="18" id="KW-1185">Reference proteome</keyword>
<organism evidence="17 18">
    <name type="scientific">Planococcus halotolerans</name>
    <dbReference type="NCBI Taxonomy" id="2233542"/>
    <lineage>
        <taxon>Bacteria</taxon>
        <taxon>Bacillati</taxon>
        <taxon>Bacillota</taxon>
        <taxon>Bacilli</taxon>
        <taxon>Bacillales</taxon>
        <taxon>Caryophanaceae</taxon>
        <taxon>Planococcus</taxon>
    </lineage>
</organism>
<dbReference type="Gene3D" id="3.10.20.810">
    <property type="entry name" value="Phosphoribosyl-AMP cyclohydrolase"/>
    <property type="match status" value="1"/>
</dbReference>
<evidence type="ECO:0000256" key="12">
    <source>
        <dbReference type="ARBA" id="ARBA00022840"/>
    </source>
</evidence>
<dbReference type="InterPro" id="IPR008179">
    <property type="entry name" value="HisE"/>
</dbReference>
<evidence type="ECO:0000256" key="8">
    <source>
        <dbReference type="ARBA" id="ARBA00022490"/>
    </source>
</evidence>
<evidence type="ECO:0000256" key="2">
    <source>
        <dbReference type="ARBA" id="ARBA00001460"/>
    </source>
</evidence>
<dbReference type="Gene3D" id="1.10.287.1080">
    <property type="entry name" value="MazG-like"/>
    <property type="match status" value="1"/>
</dbReference>
<evidence type="ECO:0000259" key="16">
    <source>
        <dbReference type="Pfam" id="PF01502"/>
    </source>
</evidence>
<comment type="similarity">
    <text evidence="6 15">In the C-terminal section; belongs to the PRA-PH family.</text>
</comment>
<dbReference type="InterPro" id="IPR002496">
    <property type="entry name" value="PRib_AMP_CycHydrolase_dom"/>
</dbReference>
<evidence type="ECO:0000256" key="15">
    <source>
        <dbReference type="HAMAP-Rule" id="MF_01019"/>
    </source>
</evidence>
<dbReference type="NCBIfam" id="TIGR03188">
    <property type="entry name" value="histidine_hisI"/>
    <property type="match status" value="1"/>
</dbReference>
<evidence type="ECO:0000256" key="11">
    <source>
        <dbReference type="ARBA" id="ARBA00022801"/>
    </source>
</evidence>
<keyword evidence="9 15" id="KW-0028">Amino-acid biosynthesis</keyword>
<dbReference type="Pfam" id="PF01503">
    <property type="entry name" value="PRA-PH"/>
    <property type="match status" value="1"/>
</dbReference>
<evidence type="ECO:0000256" key="9">
    <source>
        <dbReference type="ARBA" id="ARBA00022605"/>
    </source>
</evidence>
<proteinExistence type="inferred from homology"/>
<dbReference type="GO" id="GO:0000105">
    <property type="term" value="P:L-histidine biosynthetic process"/>
    <property type="evidence" value="ECO:0007669"/>
    <property type="project" value="UniProtKB-UniRule"/>
</dbReference>
<dbReference type="EC" id="3.5.4.19" evidence="15"/>
<dbReference type="GO" id="GO:0005524">
    <property type="term" value="F:ATP binding"/>
    <property type="evidence" value="ECO:0007669"/>
    <property type="project" value="UniProtKB-KW"/>
</dbReference>
<reference evidence="17 18" key="1">
    <citation type="submission" date="2018-06" db="EMBL/GenBank/DDBJ databases">
        <title>The draft genome sequences of strains SCU63 and S1.</title>
        <authorList>
            <person name="Gan L."/>
        </authorList>
    </citation>
    <scope>NUCLEOTIDE SEQUENCE [LARGE SCALE GENOMIC DNA]</scope>
    <source>
        <strain evidence="17 18">SCU63</strain>
    </source>
</reference>
<comment type="subcellular location">
    <subcellularLocation>
        <location evidence="3 15">Cytoplasm</location>
    </subcellularLocation>
</comment>
<feature type="region of interest" description="Phosphoribosyl-ATP pyrophosphohydrolase" evidence="15">
    <location>
        <begin position="114"/>
        <end position="214"/>
    </location>
</feature>
<gene>
    <name evidence="15" type="primary">hisI</name>
    <name evidence="15" type="synonym">hisIE</name>
    <name evidence="17" type="ORF">DP120_15000</name>
</gene>
<dbReference type="PANTHER" id="PTHR42945">
    <property type="entry name" value="HISTIDINE BIOSYNTHESIS BIFUNCTIONAL PROTEIN"/>
    <property type="match status" value="1"/>
</dbReference>
<dbReference type="AlphaFoldDB" id="A0A365KNC8"/>
<feature type="domain" description="Phosphoribosyl-AMP cyclohydrolase" evidence="16">
    <location>
        <begin position="27"/>
        <end position="98"/>
    </location>
</feature>
<evidence type="ECO:0000313" key="18">
    <source>
        <dbReference type="Proteomes" id="UP000251002"/>
    </source>
</evidence>
<evidence type="ECO:0000256" key="13">
    <source>
        <dbReference type="ARBA" id="ARBA00023102"/>
    </source>
</evidence>
<dbReference type="HAMAP" id="MF_01019">
    <property type="entry name" value="HisIE"/>
    <property type="match status" value="1"/>
</dbReference>
<dbReference type="FunFam" id="3.10.20.810:FF:000001">
    <property type="entry name" value="Histidine biosynthesis bifunctional protein HisIE"/>
    <property type="match status" value="1"/>
</dbReference>
<evidence type="ECO:0000256" key="6">
    <source>
        <dbReference type="ARBA" id="ARBA00007731"/>
    </source>
</evidence>
<dbReference type="Proteomes" id="UP000251002">
    <property type="component" value="Unassembled WGS sequence"/>
</dbReference>
<protein>
    <recommendedName>
        <fullName evidence="15">Histidine biosynthesis bifunctional protein HisIE</fullName>
    </recommendedName>
    <domain>
        <recommendedName>
            <fullName evidence="15">Phosphoribosyl-AMP cyclohydrolase</fullName>
            <shortName evidence="15">PRA-CH</shortName>
            <ecNumber evidence="15">3.5.4.19</ecNumber>
        </recommendedName>
    </domain>
    <domain>
        <recommendedName>
            <fullName evidence="15">Phosphoribosyl-ATP pyrophosphatase</fullName>
            <shortName evidence="15">PRA-PH</shortName>
            <ecNumber evidence="15">3.6.1.31</ecNumber>
        </recommendedName>
    </domain>
</protein>
<dbReference type="InterPro" id="IPR038019">
    <property type="entry name" value="PRib_AMP_CycHydrolase_sf"/>
</dbReference>
<dbReference type="GO" id="GO:0004635">
    <property type="term" value="F:phosphoribosyl-AMP cyclohydrolase activity"/>
    <property type="evidence" value="ECO:0007669"/>
    <property type="project" value="UniProtKB-UniRule"/>
</dbReference>
<evidence type="ECO:0000256" key="7">
    <source>
        <dbReference type="ARBA" id="ARBA00008299"/>
    </source>
</evidence>
<dbReference type="SUPFAM" id="SSF101386">
    <property type="entry name" value="all-alpha NTP pyrophosphatases"/>
    <property type="match status" value="1"/>
</dbReference>
<dbReference type="HAMAP" id="MF_01020">
    <property type="entry name" value="HisE"/>
    <property type="match status" value="1"/>
</dbReference>
<comment type="pathway">
    <text evidence="5 15">Amino-acid biosynthesis; L-histidine biosynthesis; L-histidine from 5-phospho-alpha-D-ribose 1-diphosphate: step 2/9.</text>
</comment>
<evidence type="ECO:0000256" key="10">
    <source>
        <dbReference type="ARBA" id="ARBA00022741"/>
    </source>
</evidence>
<evidence type="ECO:0000256" key="14">
    <source>
        <dbReference type="ARBA" id="ARBA00023268"/>
    </source>
</evidence>
<dbReference type="Pfam" id="PF01502">
    <property type="entry name" value="PRA-CH"/>
    <property type="match status" value="1"/>
</dbReference>
<dbReference type="NCBIfam" id="NF002747">
    <property type="entry name" value="PRK02759.1"/>
    <property type="match status" value="1"/>
</dbReference>
<accession>A0A365KNC8</accession>
<dbReference type="PANTHER" id="PTHR42945:SF9">
    <property type="entry name" value="HISTIDINE BIOSYNTHESIS BIFUNCTIONAL PROTEIN HISIE"/>
    <property type="match status" value="1"/>
</dbReference>
<comment type="catalytic activity">
    <reaction evidence="1 15">
        <text>1-(5-phospho-beta-D-ribosyl)-5'-AMP + H2O = 1-(5-phospho-beta-D-ribosyl)-5-[(5-phospho-beta-D-ribosylamino)methylideneamino]imidazole-4-carboxamide</text>
        <dbReference type="Rhea" id="RHEA:20049"/>
        <dbReference type="ChEBI" id="CHEBI:15377"/>
        <dbReference type="ChEBI" id="CHEBI:58435"/>
        <dbReference type="ChEBI" id="CHEBI:59457"/>
        <dbReference type="EC" id="3.5.4.19"/>
    </reaction>
</comment>
<dbReference type="InterPro" id="IPR021130">
    <property type="entry name" value="PRib-ATP_PPHydrolase-like"/>
</dbReference>
<keyword evidence="12 15" id="KW-0067">ATP-binding</keyword>
<evidence type="ECO:0000256" key="4">
    <source>
        <dbReference type="ARBA" id="ARBA00005169"/>
    </source>
</evidence>
<dbReference type="GO" id="GO:0005737">
    <property type="term" value="C:cytoplasm"/>
    <property type="evidence" value="ECO:0007669"/>
    <property type="project" value="UniProtKB-SubCell"/>
</dbReference>
<feature type="region of interest" description="Phosphoribosyl-AMP cyclohydrolase" evidence="15">
    <location>
        <begin position="1"/>
        <end position="113"/>
    </location>
</feature>
<dbReference type="InterPro" id="IPR023019">
    <property type="entry name" value="His_synth_HisIE"/>
</dbReference>
<dbReference type="FunFam" id="1.10.287.1080:FF:000002">
    <property type="entry name" value="Histidine biosynthesis bifunctional protein HisIE"/>
    <property type="match status" value="1"/>
</dbReference>
<dbReference type="NCBIfam" id="NF000768">
    <property type="entry name" value="PRK00051.1"/>
    <property type="match status" value="1"/>
</dbReference>
<sequence length="214" mass="24024">MKQLNYDQDGLVPVIIQDSETKQVLTLAYANQQAIEKTMENGETWLYSRSRQELWNKGATSGNTQKVVSVQADCDADAVIYEVIPNGPACHTGEQTCFSETIYGEQRESATDMLQELKELIRNRQSEMPEGAYTTYLFEEGVDKICKKVGEEAAEVIIAAKNRDAEELSMETADLFYHVMVLLQEQGVDLDQVMAVLKDRHQTKTASKGAEDML</sequence>
<dbReference type="CDD" id="cd11534">
    <property type="entry name" value="NTP-PPase_HisIE_like"/>
    <property type="match status" value="1"/>
</dbReference>
<keyword evidence="8 15" id="KW-0963">Cytoplasm</keyword>
<evidence type="ECO:0000256" key="3">
    <source>
        <dbReference type="ARBA" id="ARBA00004496"/>
    </source>
</evidence>
<evidence type="ECO:0000256" key="1">
    <source>
        <dbReference type="ARBA" id="ARBA00000024"/>
    </source>
</evidence>
<name>A0A365KNC8_9BACL</name>
<keyword evidence="14 15" id="KW-0511">Multifunctional enzyme</keyword>
<comment type="pathway">
    <text evidence="4 15">Amino-acid biosynthesis; L-histidine biosynthesis; L-histidine from 5-phospho-alpha-D-ribose 1-diphosphate: step 3/9.</text>
</comment>
<dbReference type="EC" id="3.6.1.31" evidence="15"/>
<dbReference type="EMBL" id="QLZR01000007">
    <property type="protein sequence ID" value="RAZ74631.1"/>
    <property type="molecule type" value="Genomic_DNA"/>
</dbReference>